<dbReference type="AlphaFoldDB" id="A0A1X6ZVE4"/>
<gene>
    <name evidence="1" type="ORF">ROA7450_03235</name>
</gene>
<evidence type="ECO:0000313" key="2">
    <source>
        <dbReference type="Proteomes" id="UP000193061"/>
    </source>
</evidence>
<dbReference type="EMBL" id="FWFX01000011">
    <property type="protein sequence ID" value="SLN61990.1"/>
    <property type="molecule type" value="Genomic_DNA"/>
</dbReference>
<name>A0A1X6ZVE4_9RHOB</name>
<proteinExistence type="predicted"/>
<organism evidence="1 2">
    <name type="scientific">Roseovarius albus</name>
    <dbReference type="NCBI Taxonomy" id="1247867"/>
    <lineage>
        <taxon>Bacteria</taxon>
        <taxon>Pseudomonadati</taxon>
        <taxon>Pseudomonadota</taxon>
        <taxon>Alphaproteobacteria</taxon>
        <taxon>Rhodobacterales</taxon>
        <taxon>Roseobacteraceae</taxon>
        <taxon>Roseovarius</taxon>
    </lineage>
</organism>
<reference evidence="1 2" key="1">
    <citation type="submission" date="2017-03" db="EMBL/GenBank/DDBJ databases">
        <authorList>
            <person name="Afonso C.L."/>
            <person name="Miller P.J."/>
            <person name="Scott M.A."/>
            <person name="Spackman E."/>
            <person name="Goraichik I."/>
            <person name="Dimitrov K.M."/>
            <person name="Suarez D.L."/>
            <person name="Swayne D.E."/>
        </authorList>
    </citation>
    <scope>NUCLEOTIDE SEQUENCE [LARGE SCALE GENOMIC DNA]</scope>
    <source>
        <strain evidence="1 2">CECT 7450</strain>
    </source>
</reference>
<keyword evidence="2" id="KW-1185">Reference proteome</keyword>
<sequence length="77" mass="8904">MGRTEEVFSSHRSLIEELRQADATFEEICHDYDHLSHLVSAIPTDARYMSILSSVAALEEEIRGYLEKHKRSEQDPK</sequence>
<evidence type="ECO:0000313" key="1">
    <source>
        <dbReference type="EMBL" id="SLN61990.1"/>
    </source>
</evidence>
<dbReference type="Proteomes" id="UP000193061">
    <property type="component" value="Unassembled WGS sequence"/>
</dbReference>
<accession>A0A1X6ZVE4</accession>
<protein>
    <submittedName>
        <fullName evidence="1">Uncharacterized protein</fullName>
    </submittedName>
</protein>